<reference evidence="3" key="1">
    <citation type="submission" date="2016-01" db="EMBL/GenBank/DDBJ databases">
        <authorList>
            <person name="Gamez R.M."/>
            <person name="Rodriguez F."/>
            <person name="Bernal J.F."/>
            <person name="Agarwala R."/>
            <person name="Landsman D."/>
            <person name="Marino-Ramirez L."/>
        </authorList>
    </citation>
    <scope>NUCLEOTIDE SEQUENCE [LARGE SCALE GENOMIC DNA]</scope>
    <source>
        <strain evidence="3">Ps006</strain>
    </source>
</reference>
<dbReference type="AlphaFoldDB" id="A0A0X7JZJ1"/>
<dbReference type="Proteomes" id="UP000067111">
    <property type="component" value="Unassembled WGS sequence"/>
</dbReference>
<comment type="caution">
    <text evidence="2">The sequence shown here is derived from an EMBL/GenBank/DDBJ whole genome shotgun (WGS) entry which is preliminary data.</text>
</comment>
<evidence type="ECO:0000313" key="2">
    <source>
        <dbReference type="EMBL" id="KWU48836.1"/>
    </source>
</evidence>
<name>A0A0X7JZJ1_9PSED</name>
<feature type="signal peptide" evidence="1">
    <location>
        <begin position="1"/>
        <end position="20"/>
    </location>
</feature>
<evidence type="ECO:0000313" key="3">
    <source>
        <dbReference type="Proteomes" id="UP000067111"/>
    </source>
</evidence>
<dbReference type="OrthoDB" id="6864997at2"/>
<evidence type="ECO:0000256" key="1">
    <source>
        <dbReference type="SAM" id="SignalP"/>
    </source>
</evidence>
<keyword evidence="1" id="KW-0732">Signal</keyword>
<proteinExistence type="predicted"/>
<evidence type="ECO:0008006" key="4">
    <source>
        <dbReference type="Google" id="ProtNLM"/>
    </source>
</evidence>
<gene>
    <name evidence="2" type="ORF">AWV77_19930</name>
</gene>
<accession>A0A0X7JZJ1</accession>
<organism evidence="2 3">
    <name type="scientific">Pseudomonas palleroniana</name>
    <dbReference type="NCBI Taxonomy" id="191390"/>
    <lineage>
        <taxon>Bacteria</taxon>
        <taxon>Pseudomonadati</taxon>
        <taxon>Pseudomonadota</taxon>
        <taxon>Gammaproteobacteria</taxon>
        <taxon>Pseudomonadales</taxon>
        <taxon>Pseudomonadaceae</taxon>
        <taxon>Pseudomonas</taxon>
    </lineage>
</organism>
<dbReference type="RefSeq" id="WP_060755897.1">
    <property type="nucleotide sequence ID" value="NZ_LRMR01000030.1"/>
</dbReference>
<sequence length="210" mass="22550">MRILFLALGCLLITACSSNPKTLFEEQVKNSTTPLARTPSEAMHNTQAVPMPIDPGWRPPQWKITAAEPRILINGVPSNYRLFSVALIKDKPFHIDVNSWCVNSCLGFSKYALNPYLILMDAQGDVQAEGFGKATGIVGVISHVLKGTVKSSGTYYLIVAADNRAPGETIVIDNLLLIGAAASPITPLRIGMGSYPFGSIGPLLNTQEAP</sequence>
<protein>
    <recommendedName>
        <fullName evidence="4">Lipoprotein</fullName>
    </recommendedName>
</protein>
<dbReference type="PROSITE" id="PS51257">
    <property type="entry name" value="PROKAR_LIPOPROTEIN"/>
    <property type="match status" value="1"/>
</dbReference>
<dbReference type="EMBL" id="LRMR01000030">
    <property type="protein sequence ID" value="KWU48836.1"/>
    <property type="molecule type" value="Genomic_DNA"/>
</dbReference>
<feature type="chain" id="PRO_5007063863" description="Lipoprotein" evidence="1">
    <location>
        <begin position="21"/>
        <end position="210"/>
    </location>
</feature>